<dbReference type="Proteomes" id="UP000199187">
    <property type="component" value="Unassembled WGS sequence"/>
</dbReference>
<dbReference type="EMBL" id="FPAU01000004">
    <property type="protein sequence ID" value="SFU02588.1"/>
    <property type="molecule type" value="Genomic_DNA"/>
</dbReference>
<dbReference type="RefSeq" id="WP_064690282.1">
    <property type="nucleotide sequence ID" value="NZ_CP045300.1"/>
</dbReference>
<dbReference type="AlphaFoldDB" id="A0A1I7CT37"/>
<evidence type="ECO:0000313" key="2">
    <source>
        <dbReference type="EMBL" id="SFU02588.1"/>
    </source>
</evidence>
<dbReference type="InterPro" id="IPR025320">
    <property type="entry name" value="DUF4225"/>
</dbReference>
<keyword evidence="1" id="KW-1133">Transmembrane helix</keyword>
<evidence type="ECO:0000256" key="1">
    <source>
        <dbReference type="SAM" id="Phobius"/>
    </source>
</evidence>
<protein>
    <recommendedName>
        <fullName evidence="4">DUF4225 domain-containing protein</fullName>
    </recommendedName>
</protein>
<reference evidence="3" key="1">
    <citation type="submission" date="2016-10" db="EMBL/GenBank/DDBJ databases">
        <authorList>
            <person name="Varghese N."/>
            <person name="Submissions S."/>
        </authorList>
    </citation>
    <scope>NUCLEOTIDE SEQUENCE [LARGE SCALE GENOMIC DNA]</scope>
    <source>
        <strain evidence="3">Ah-143</strain>
    </source>
</reference>
<proteinExistence type="predicted"/>
<evidence type="ECO:0000313" key="3">
    <source>
        <dbReference type="Proteomes" id="UP000199187"/>
    </source>
</evidence>
<name>A0A1I7CT37_9ENTR</name>
<organism evidence="2 3">
    <name type="scientific">Kosakonia arachidis</name>
    <dbReference type="NCBI Taxonomy" id="551989"/>
    <lineage>
        <taxon>Bacteria</taxon>
        <taxon>Pseudomonadati</taxon>
        <taxon>Pseudomonadota</taxon>
        <taxon>Gammaproteobacteria</taxon>
        <taxon>Enterobacterales</taxon>
        <taxon>Enterobacteriaceae</taxon>
        <taxon>Kosakonia</taxon>
    </lineage>
</organism>
<keyword evidence="1" id="KW-0812">Transmembrane</keyword>
<accession>A0A1I7CT37</accession>
<dbReference type="OrthoDB" id="6534834at2"/>
<dbReference type="Pfam" id="PF13988">
    <property type="entry name" value="DUF4225"/>
    <property type="match status" value="1"/>
</dbReference>
<evidence type="ECO:0008006" key="4">
    <source>
        <dbReference type="Google" id="ProtNLM"/>
    </source>
</evidence>
<feature type="transmembrane region" description="Helical" evidence="1">
    <location>
        <begin position="140"/>
        <end position="159"/>
    </location>
</feature>
<gene>
    <name evidence="2" type="ORF">SAMN05192562_10412</name>
</gene>
<keyword evidence="3" id="KW-1185">Reference proteome</keyword>
<keyword evidence="1" id="KW-0472">Membrane</keyword>
<sequence length="272" mass="30391">MDNYWDRNRQLNYFLSMASLEANHLVNVASSLSQFHLKDALVRVRFQDEIKEFTRLQIQTIRTSISDDKCQECIQNLKQEAQNLKIQDRMLRTGEAVVSSSVKFYHDHEKIIGYVIDGIGVVLGTVQLVAGVGLFAGSLFSGNVIGVVAGSALIANGAGSMAESIDKLRGVSNPSNPVIEAYQDVAEFFGFDKRLGLLAYQVVDLTTSYYGIFKLTLKPEAWRIFKYLPTDYYRQVQMMSKQDLALKGATAIWKGSAIGVNLYQMNHNQNGN</sequence>
<feature type="transmembrane region" description="Helical" evidence="1">
    <location>
        <begin position="111"/>
        <end position="134"/>
    </location>
</feature>